<gene>
    <name evidence="3" type="ORF">GCM10023205_02810</name>
</gene>
<accession>A0ABP9GLD6</accession>
<evidence type="ECO:0000313" key="4">
    <source>
        <dbReference type="Proteomes" id="UP001500466"/>
    </source>
</evidence>
<evidence type="ECO:0008006" key="5">
    <source>
        <dbReference type="Google" id="ProtNLM"/>
    </source>
</evidence>
<organism evidence="3 4">
    <name type="scientific">Yinghuangia aomiensis</name>
    <dbReference type="NCBI Taxonomy" id="676205"/>
    <lineage>
        <taxon>Bacteria</taxon>
        <taxon>Bacillati</taxon>
        <taxon>Actinomycetota</taxon>
        <taxon>Actinomycetes</taxon>
        <taxon>Kitasatosporales</taxon>
        <taxon>Streptomycetaceae</taxon>
        <taxon>Yinghuangia</taxon>
    </lineage>
</organism>
<keyword evidence="4" id="KW-1185">Reference proteome</keyword>
<feature type="compositionally biased region" description="Basic and acidic residues" evidence="2">
    <location>
        <begin position="1"/>
        <end position="11"/>
    </location>
</feature>
<evidence type="ECO:0000256" key="2">
    <source>
        <dbReference type="SAM" id="MobiDB-lite"/>
    </source>
</evidence>
<protein>
    <recommendedName>
        <fullName evidence="5">Chromosome partition protein Smc</fullName>
    </recommendedName>
</protein>
<proteinExistence type="predicted"/>
<comment type="caution">
    <text evidence="3">The sequence shown here is derived from an EMBL/GenBank/DDBJ whole genome shotgun (WGS) entry which is preliminary data.</text>
</comment>
<evidence type="ECO:0000256" key="1">
    <source>
        <dbReference type="SAM" id="Coils"/>
    </source>
</evidence>
<feature type="coiled-coil region" evidence="1">
    <location>
        <begin position="163"/>
        <end position="190"/>
    </location>
</feature>
<dbReference type="EMBL" id="BAABHS010000001">
    <property type="protein sequence ID" value="GAA4946473.1"/>
    <property type="molecule type" value="Genomic_DNA"/>
</dbReference>
<sequence length="487" mass="52524">MAGRPHLDTLSRHPSPTPPPRPHHLRSLASQTWEDEVGNAQTVTGVGVALGSGRRRVGVAVWLPVLVPLLVPGAFGGGESRPWRRRREAARAGAVAAREAAGEAFLRLDTAQRDLRISLETVRAVEPSDQTDAALRRFDALSETVDEASAAYIATMDRHPLDVDAESADYEAARRDLDAAARRLDEVGKELERFAGTLGPTIARADAALSQLPPKTEQARQAARAAADAVRTAGQQGLAGPALDQRLAALLAALADLEKGAAVHGVAGTLTRAAQVTETAHALYEEAERLPRLRDDVTKRLSSLRTRAQAVASRADNLEPALHRLRRDYSAACWTDIADAPQKVTQAVAVAEARIDEAGQAAGRQEWADAVSRLATARAALNQADEAMAAVHDRLRDLDAAAADPEAEVQRTRFAVRDAQRLAVGDRAVAEERYARRLDALVFRLDKLRDGLDAPHPDWWQFLSEARAIRAEVAGVVQQIRDDRAGA</sequence>
<dbReference type="Proteomes" id="UP001500466">
    <property type="component" value="Unassembled WGS sequence"/>
</dbReference>
<reference evidence="4" key="1">
    <citation type="journal article" date="2019" name="Int. J. Syst. Evol. Microbiol.">
        <title>The Global Catalogue of Microorganisms (GCM) 10K type strain sequencing project: providing services to taxonomists for standard genome sequencing and annotation.</title>
        <authorList>
            <consortium name="The Broad Institute Genomics Platform"/>
            <consortium name="The Broad Institute Genome Sequencing Center for Infectious Disease"/>
            <person name="Wu L."/>
            <person name="Ma J."/>
        </authorList>
    </citation>
    <scope>NUCLEOTIDE SEQUENCE [LARGE SCALE GENOMIC DNA]</scope>
    <source>
        <strain evidence="4">JCM 17986</strain>
    </source>
</reference>
<evidence type="ECO:0000313" key="3">
    <source>
        <dbReference type="EMBL" id="GAA4946473.1"/>
    </source>
</evidence>
<feature type="region of interest" description="Disordered" evidence="2">
    <location>
        <begin position="1"/>
        <end position="25"/>
    </location>
</feature>
<name>A0ABP9GLD6_9ACTN</name>
<keyword evidence="1" id="KW-0175">Coiled coil</keyword>